<dbReference type="PANTHER" id="PTHR24198:SF165">
    <property type="entry name" value="ANKYRIN REPEAT-CONTAINING PROTEIN-RELATED"/>
    <property type="match status" value="1"/>
</dbReference>
<proteinExistence type="predicted"/>
<sequence length="1825" mass="200032">MYPKQRSRRLDQIAKEAGVILEIDLTTLTPQKPPSFKVSDDEGKADEILGQLKIEDSVGRPQSKGLRRFSGRISKSLYTYDELYSALSRVVSDNGSAGVVEILLGRFNAVEGNINLSRRASISVIKRIRNTDSAEQRGRLIHTATELGRRDLLQLLAPHADQSSLDQGLKIAMEKRDLESVETLLRYGKFEVYDWNHLTIAGANSALYDDTCISAAQDGDAELLSLLLRASMRVSEDCMTWSLLSATTCGSLDAVLLLTRAGANADYDNAAALMCAVEMDRLDLAVAIITSPNAPSGENLDSILGNMFSTITSPATKILLVEVLLCGGPTGNATSEALFKATLLANVEMIQLLLAYQADVNLEGASALAHAIQRNRGDLVSVLLQGQTLMPEYASELMQHIPRGCESKDRIAILSMLLEHGASGTYCNELLIVVAEHNDLDTAELLVSYGRDQSESVCSVDYNAARCLQVAISNNHLEMVKVLALKGKPTRFSLAKSFSYIPPNICKDDYFLLVQTLLRGGAQGVEVNEALHDAATGIHKSSRMVELLVQFGAEVSDETLFACVSNGAIDILAFLTKGNIKSTSCAEAITIAIKAHSNGIRFQMVRLLLGPATSAGPDVPQIASAVITVLQNTPEDIKLLDLLCREGKANINHDHGLAVVLAAKHMNPMTLEIILQDEGCLPNLQTIERGLRCALDLPLTDVDRRNKIDVLLRRGKPQDAMDQALINEIESSLATKDFSVIESLLAAGADINAYGGRALCLATSRKSIADLIVASRPNQQTLSAGLASAMSLQEPARHAMCEQLLAAGASGQEIHRSLCIAAMEGPTALPLIRLLLPHADVNFNDGEVFRVVVREVFSEALDLLLSLHPIMPSPMTKAIAFHEAMEIKDREGRLKLVGRLLKSRIPDPVIADGLIVAVTLGEIELVNVLLQAGASVDFKLGAAIHSAVSSGNNAILKLLVAKKPTLAPLSSAFEGASAIKSQPEVYFLILETLLGAGLRGPSIDAALLDAVRGGDQEMKISELLFRGGASLEWRDGEALAIATQLGSMNMVQLLLERPAPQHVLARSWDIATQLPKDHRYRVVELLLQAGKAVDQHVSNALTAATKETPSDRNLIKILLNAGAFDQGESMVYAAISRDLRTLTLLSNSPKATETISSTFQKATSAGILWQSATGLAIVELMLKKGACGDSVGEALCQAMERLETGSDVLAADFVEVFLRYGADVDYKRGLVLQRAARQINNDVIEKLLPFANVESKAMSMPYLFRSGNDKTSVQQALEAFKESLSGEEQDAIVMFRHPDPELQPILFQALEKYPRDTTILRTLLDIGYSPNQWQMGGDELNPEHWPILCWALNQPEKKISTAVIEMLIDEGASINHRFKTGVTPLTLAIQKQRADVVLKLLNKGANVTQPDAEGITPLNLAGSFTNTDIMGYILQAGAETDDGSLHDVSRQLRCDAMRTLIKNGHEVDFPSDRHEGRSALAELCLRAMDDSPSPAKLEGAIQCLIVNDANIREASYSGKTIFHYALDSSDPSTILAVLLKLMWKFINEDAFLFTDKKYTYSLTKYVEKGLFAGPPKQKEELLQLLRNKRAKDRFWANSIDEVQPEDYCNGPPHIEAEVQLQKTRLKRLAEQKEDMQRAIELKRAAVAGEVEIMHLMTEAELARERQRGQVERELLTEKAATALQLEKSADAQRDTMLTQKHTREEGHQRQLRDIQIATQQAITAEEFEKERTSSMMQIEFLERRTQIEEASIRERVEIENNGIRMRLAIEGGGYEEQEKFHAKQYEREMARIKMQKQLVAGQTTLAGTLQGGRLNQRQIGFITEP</sequence>
<keyword evidence="1" id="KW-0677">Repeat</keyword>
<dbReference type="EMBL" id="FJUX01000062">
    <property type="protein sequence ID" value="CZT03563.1"/>
    <property type="molecule type" value="Genomic_DNA"/>
</dbReference>
<protein>
    <submittedName>
        <fullName evidence="5">Uncharacterized protein</fullName>
    </submittedName>
</protein>
<keyword evidence="2 3" id="KW-0040">ANK repeat</keyword>
<dbReference type="SMART" id="SM00248">
    <property type="entry name" value="ANK"/>
    <property type="match status" value="19"/>
</dbReference>
<organism evidence="5 6">
    <name type="scientific">Rhynchosporium agropyri</name>
    <dbReference type="NCBI Taxonomy" id="914238"/>
    <lineage>
        <taxon>Eukaryota</taxon>
        <taxon>Fungi</taxon>
        <taxon>Dikarya</taxon>
        <taxon>Ascomycota</taxon>
        <taxon>Pezizomycotina</taxon>
        <taxon>Leotiomycetes</taxon>
        <taxon>Helotiales</taxon>
        <taxon>Ploettnerulaceae</taxon>
        <taxon>Rhynchosporium</taxon>
    </lineage>
</organism>
<dbReference type="PROSITE" id="PS50088">
    <property type="entry name" value="ANK_REPEAT"/>
    <property type="match status" value="2"/>
</dbReference>
<evidence type="ECO:0000313" key="5">
    <source>
        <dbReference type="EMBL" id="CZT03563.1"/>
    </source>
</evidence>
<evidence type="ECO:0000256" key="3">
    <source>
        <dbReference type="PROSITE-ProRule" id="PRU00023"/>
    </source>
</evidence>
<evidence type="ECO:0000256" key="2">
    <source>
        <dbReference type="ARBA" id="ARBA00023043"/>
    </source>
</evidence>
<gene>
    <name evidence="5" type="ORF">RAG0_10278</name>
</gene>
<dbReference type="Pfam" id="PF12796">
    <property type="entry name" value="Ank_2"/>
    <property type="match status" value="1"/>
</dbReference>
<reference evidence="6" key="1">
    <citation type="submission" date="2016-03" db="EMBL/GenBank/DDBJ databases">
        <authorList>
            <person name="Guldener U."/>
        </authorList>
    </citation>
    <scope>NUCLEOTIDE SEQUENCE [LARGE SCALE GENOMIC DNA]</scope>
    <source>
        <strain evidence="6">04CH-RAC-A.6.1</strain>
    </source>
</reference>
<dbReference type="PROSITE" id="PS50297">
    <property type="entry name" value="ANK_REP_REGION"/>
    <property type="match status" value="2"/>
</dbReference>
<evidence type="ECO:0000256" key="4">
    <source>
        <dbReference type="SAM" id="Coils"/>
    </source>
</evidence>
<evidence type="ECO:0000313" key="6">
    <source>
        <dbReference type="Proteomes" id="UP000178912"/>
    </source>
</evidence>
<feature type="coiled-coil region" evidence="4">
    <location>
        <begin position="1618"/>
        <end position="1645"/>
    </location>
</feature>
<keyword evidence="6" id="KW-1185">Reference proteome</keyword>
<feature type="repeat" description="ANK" evidence="3">
    <location>
        <begin position="1380"/>
        <end position="1412"/>
    </location>
</feature>
<dbReference type="Gene3D" id="1.25.40.20">
    <property type="entry name" value="Ankyrin repeat-containing domain"/>
    <property type="match status" value="6"/>
</dbReference>
<evidence type="ECO:0000256" key="1">
    <source>
        <dbReference type="ARBA" id="ARBA00022737"/>
    </source>
</evidence>
<dbReference type="InterPro" id="IPR002110">
    <property type="entry name" value="Ankyrin_rpt"/>
</dbReference>
<dbReference type="PANTHER" id="PTHR24198">
    <property type="entry name" value="ANKYRIN REPEAT AND PROTEIN KINASE DOMAIN-CONTAINING PROTEIN"/>
    <property type="match status" value="1"/>
</dbReference>
<name>A0A1E1KZ78_9HELO</name>
<dbReference type="InterPro" id="IPR036770">
    <property type="entry name" value="Ankyrin_rpt-contain_sf"/>
</dbReference>
<dbReference type="Proteomes" id="UP000178912">
    <property type="component" value="Unassembled WGS sequence"/>
</dbReference>
<dbReference type="OrthoDB" id="194358at2759"/>
<feature type="repeat" description="ANK" evidence="3">
    <location>
        <begin position="1413"/>
        <end position="1445"/>
    </location>
</feature>
<keyword evidence="4" id="KW-0175">Coiled coil</keyword>
<dbReference type="SUPFAM" id="SSF48403">
    <property type="entry name" value="Ankyrin repeat"/>
    <property type="match status" value="3"/>
</dbReference>
<accession>A0A1E1KZ78</accession>